<keyword evidence="1" id="KW-0677">Repeat</keyword>
<dbReference type="PANTHER" id="PTHR13817:SF151">
    <property type="entry name" value="TITIN"/>
    <property type="match status" value="1"/>
</dbReference>
<evidence type="ECO:0000313" key="4">
    <source>
        <dbReference type="EMBL" id="KAG0717141.1"/>
    </source>
</evidence>
<dbReference type="AlphaFoldDB" id="A0A8J4Y4H0"/>
<protein>
    <submittedName>
        <fullName evidence="4">Twitchin</fullName>
    </submittedName>
</protein>
<keyword evidence="2" id="KW-0812">Transmembrane</keyword>
<feature type="transmembrane region" description="Helical" evidence="2">
    <location>
        <begin position="395"/>
        <end position="418"/>
    </location>
</feature>
<dbReference type="SUPFAM" id="SSF48726">
    <property type="entry name" value="Immunoglobulin"/>
    <property type="match status" value="2"/>
</dbReference>
<dbReference type="OrthoDB" id="6368576at2759"/>
<keyword evidence="2" id="KW-0472">Membrane</keyword>
<dbReference type="InterPro" id="IPR050964">
    <property type="entry name" value="Striated_Muscle_Regulatory"/>
</dbReference>
<sequence>MKDGKKRQLVFKSIRMEDAGNYSCRTNADETACELIVDFENKFKKPLQDQTTFERQPATFEVELVDPEAPLTWFINGEEVKPGDNIEIVKQGAVHKLIIKEAAVAHEGEVKAVCGNLETSCQLSVGEGEKPPSIKPEEPIEGPVTKPLIFDVPYSVPGARISKVDAKLLKDGKPMSAKDVEVKILDKKVIYTIKKPSREQTGKYTIKMNNKAGVSTKEVKINMQDKPSPPTNFEVSEIFSTSCVLTFGPPKDDGGLPLTYYTIERQDFAVKGGWSQVAEIPADEPLRFKCEDLENKKQYKFKILISNKLGASDPNIHPKVILAKDPWDEPGKILHVEVMDWGPNHADLRWSRPESDGGSPITGYIIESRVRPPSSAFLCHPLSVPFSIPYSCPFFTLYLLFPSALPLCPFFTLLYGVFSFRTSSMSLNHFFCSLGHLLQHPFSTFSYVLSCSLQHFFVFVPFLVPSLCLYILCMLL</sequence>
<dbReference type="Gene3D" id="2.60.40.10">
    <property type="entry name" value="Immunoglobulins"/>
    <property type="match status" value="5"/>
</dbReference>
<evidence type="ECO:0000256" key="1">
    <source>
        <dbReference type="ARBA" id="ARBA00022737"/>
    </source>
</evidence>
<dbReference type="GO" id="GO:0031430">
    <property type="term" value="C:M band"/>
    <property type="evidence" value="ECO:0007669"/>
    <property type="project" value="TreeGrafter"/>
</dbReference>
<evidence type="ECO:0000256" key="2">
    <source>
        <dbReference type="SAM" id="Phobius"/>
    </source>
</evidence>
<dbReference type="PROSITE" id="PS50853">
    <property type="entry name" value="FN3"/>
    <property type="match status" value="1"/>
</dbReference>
<dbReference type="SUPFAM" id="SSF49265">
    <property type="entry name" value="Fibronectin type III"/>
    <property type="match status" value="1"/>
</dbReference>
<dbReference type="InterPro" id="IPR036116">
    <property type="entry name" value="FN3_sf"/>
</dbReference>
<feature type="transmembrane region" description="Helical" evidence="2">
    <location>
        <begin position="456"/>
        <end position="475"/>
    </location>
</feature>
<keyword evidence="2" id="KW-1133">Transmembrane helix</keyword>
<dbReference type="InterPro" id="IPR013783">
    <property type="entry name" value="Ig-like_fold"/>
</dbReference>
<organism evidence="4 5">
    <name type="scientific">Chionoecetes opilio</name>
    <name type="common">Atlantic snow crab</name>
    <name type="synonym">Cancer opilio</name>
    <dbReference type="NCBI Taxonomy" id="41210"/>
    <lineage>
        <taxon>Eukaryota</taxon>
        <taxon>Metazoa</taxon>
        <taxon>Ecdysozoa</taxon>
        <taxon>Arthropoda</taxon>
        <taxon>Crustacea</taxon>
        <taxon>Multicrustacea</taxon>
        <taxon>Malacostraca</taxon>
        <taxon>Eumalacostraca</taxon>
        <taxon>Eucarida</taxon>
        <taxon>Decapoda</taxon>
        <taxon>Pleocyemata</taxon>
        <taxon>Brachyura</taxon>
        <taxon>Eubrachyura</taxon>
        <taxon>Majoidea</taxon>
        <taxon>Majidae</taxon>
        <taxon>Chionoecetes</taxon>
    </lineage>
</organism>
<dbReference type="Pfam" id="PF07679">
    <property type="entry name" value="I-set"/>
    <property type="match status" value="1"/>
</dbReference>
<dbReference type="InterPro" id="IPR013098">
    <property type="entry name" value="Ig_I-set"/>
</dbReference>
<accession>A0A8J4Y4H0</accession>
<evidence type="ECO:0000313" key="5">
    <source>
        <dbReference type="Proteomes" id="UP000770661"/>
    </source>
</evidence>
<feature type="domain" description="Fibronectin type-III" evidence="3">
    <location>
        <begin position="229"/>
        <end position="326"/>
    </location>
</feature>
<gene>
    <name evidence="4" type="primary">unc-22_6</name>
    <name evidence="4" type="ORF">GWK47_055058</name>
</gene>
<name>A0A8J4Y4H0_CHIOP</name>
<dbReference type="Pfam" id="PF00041">
    <property type="entry name" value="fn3"/>
    <property type="match status" value="1"/>
</dbReference>
<proteinExistence type="predicted"/>
<dbReference type="PANTHER" id="PTHR13817">
    <property type="entry name" value="TITIN"/>
    <property type="match status" value="1"/>
</dbReference>
<dbReference type="InterPro" id="IPR003961">
    <property type="entry name" value="FN3_dom"/>
</dbReference>
<dbReference type="GO" id="GO:0045214">
    <property type="term" value="P:sarcomere organization"/>
    <property type="evidence" value="ECO:0007669"/>
    <property type="project" value="TreeGrafter"/>
</dbReference>
<keyword evidence="5" id="KW-1185">Reference proteome</keyword>
<dbReference type="Proteomes" id="UP000770661">
    <property type="component" value="Unassembled WGS sequence"/>
</dbReference>
<evidence type="ECO:0000259" key="3">
    <source>
        <dbReference type="PROSITE" id="PS50853"/>
    </source>
</evidence>
<dbReference type="CDD" id="cd00063">
    <property type="entry name" value="FN3"/>
    <property type="match status" value="2"/>
</dbReference>
<reference evidence="4" key="1">
    <citation type="submission" date="2020-07" db="EMBL/GenBank/DDBJ databases">
        <title>The High-quality genome of the commercially important snow crab, Chionoecetes opilio.</title>
        <authorList>
            <person name="Jeong J.-H."/>
            <person name="Ryu S."/>
        </authorList>
    </citation>
    <scope>NUCLEOTIDE SEQUENCE</scope>
    <source>
        <strain evidence="4">MADBK_172401_WGS</strain>
        <tissue evidence="4">Digestive gland</tissue>
    </source>
</reference>
<dbReference type="InterPro" id="IPR036179">
    <property type="entry name" value="Ig-like_dom_sf"/>
</dbReference>
<dbReference type="EMBL" id="JACEEZ010018140">
    <property type="protein sequence ID" value="KAG0717141.1"/>
    <property type="molecule type" value="Genomic_DNA"/>
</dbReference>
<comment type="caution">
    <text evidence="4">The sequence shown here is derived from an EMBL/GenBank/DDBJ whole genome shotgun (WGS) entry which is preliminary data.</text>
</comment>
<feature type="transmembrane region" description="Helical" evidence="2">
    <location>
        <begin position="430"/>
        <end position="450"/>
    </location>
</feature>
<dbReference type="SMART" id="SM00060">
    <property type="entry name" value="FN3"/>
    <property type="match status" value="2"/>
</dbReference>